<dbReference type="Pfam" id="PF07730">
    <property type="entry name" value="HisKA_3"/>
    <property type="match status" value="1"/>
</dbReference>
<dbReference type="Gene3D" id="3.30.565.10">
    <property type="entry name" value="Histidine kinase-like ATPase, C-terminal domain"/>
    <property type="match status" value="1"/>
</dbReference>
<evidence type="ECO:0000259" key="6">
    <source>
        <dbReference type="Pfam" id="PF07730"/>
    </source>
</evidence>
<feature type="transmembrane region" description="Helical" evidence="4">
    <location>
        <begin position="124"/>
        <end position="141"/>
    </location>
</feature>
<dbReference type="InterPro" id="IPR036890">
    <property type="entry name" value="HATPase_C_sf"/>
</dbReference>
<keyword evidence="4" id="KW-0472">Membrane</keyword>
<dbReference type="EMBL" id="JAGSOV010000065">
    <property type="protein sequence ID" value="MCO1659401.1"/>
    <property type="molecule type" value="Genomic_DNA"/>
</dbReference>
<evidence type="ECO:0000256" key="4">
    <source>
        <dbReference type="SAM" id="Phobius"/>
    </source>
</evidence>
<dbReference type="PANTHER" id="PTHR24421">
    <property type="entry name" value="NITRATE/NITRITE SENSOR PROTEIN NARX-RELATED"/>
    <property type="match status" value="1"/>
</dbReference>
<dbReference type="InterPro" id="IPR011712">
    <property type="entry name" value="Sig_transdc_His_kin_sub3_dim/P"/>
</dbReference>
<keyword evidence="1" id="KW-0808">Transferase</keyword>
<reference evidence="7" key="1">
    <citation type="submission" date="2021-04" db="EMBL/GenBank/DDBJ databases">
        <title>Pseudonocardia sp. nov., isolated from sandy soil of mangrove forest.</title>
        <authorList>
            <person name="Zan Z."/>
            <person name="Huang R."/>
            <person name="Liu W."/>
        </authorList>
    </citation>
    <scope>NUCLEOTIDE SEQUENCE</scope>
    <source>
        <strain evidence="7">S2-4</strain>
    </source>
</reference>
<keyword evidence="2 7" id="KW-0418">Kinase</keyword>
<dbReference type="RefSeq" id="WP_252444225.1">
    <property type="nucleotide sequence ID" value="NZ_JAGSOV010000065.1"/>
</dbReference>
<protein>
    <submittedName>
        <fullName evidence="7">Sensor histidine kinase</fullName>
    </submittedName>
</protein>
<dbReference type="InterPro" id="IPR050482">
    <property type="entry name" value="Sensor_HK_TwoCompSys"/>
</dbReference>
<gene>
    <name evidence="7" type="ORF">KDL28_30450</name>
</gene>
<evidence type="ECO:0000256" key="1">
    <source>
        <dbReference type="ARBA" id="ARBA00022679"/>
    </source>
</evidence>
<evidence type="ECO:0000256" key="2">
    <source>
        <dbReference type="ARBA" id="ARBA00022777"/>
    </source>
</evidence>
<keyword evidence="8" id="KW-1185">Reference proteome</keyword>
<evidence type="ECO:0000259" key="5">
    <source>
        <dbReference type="Pfam" id="PF02518"/>
    </source>
</evidence>
<dbReference type="Pfam" id="PF02518">
    <property type="entry name" value="HATPase_c"/>
    <property type="match status" value="1"/>
</dbReference>
<organism evidence="7 8">
    <name type="scientific">Pseudonocardia humida</name>
    <dbReference type="NCBI Taxonomy" id="2800819"/>
    <lineage>
        <taxon>Bacteria</taxon>
        <taxon>Bacillati</taxon>
        <taxon>Actinomycetota</taxon>
        <taxon>Actinomycetes</taxon>
        <taxon>Pseudonocardiales</taxon>
        <taxon>Pseudonocardiaceae</taxon>
        <taxon>Pseudonocardia</taxon>
    </lineage>
</organism>
<sequence>MNRALAALTAGAFLTVVLGSLGAPDRAPAMAFGAVFAALSLLAFPWVQRRGHIAWSLLYVAVQLPLSFVTFTYDAGVGSTLLLVLLVSQCVVLRLPVPVIALVVATTPFVHVGMPLHSLPREGVGTLMSVLFGAVITELLLREQRTRHELAQAHGQLRDYAAQAERLATVQERNRVARDIHDGLGHSLTVVQMQVKAARAVLSADPGRADEVLAKAQEQAETALAEVRRSVAALREPRHVPPLPAALTALAEETSAAGIPTGVTISGEERALPDESREALFRAAQEGLTNVRKHSRATHAGLVLEFADGVVRVEVHDDGAGAAGTASEGFGLVGLRERAARLGGRLDLDTAPGEGCTLAMEVPG</sequence>
<accession>A0ABT1A8N2</accession>
<feature type="domain" description="Signal transduction histidine kinase subgroup 3 dimerisation and phosphoacceptor" evidence="6">
    <location>
        <begin position="172"/>
        <end position="237"/>
    </location>
</feature>
<dbReference type="Proteomes" id="UP001165283">
    <property type="component" value="Unassembled WGS sequence"/>
</dbReference>
<evidence type="ECO:0000256" key="3">
    <source>
        <dbReference type="ARBA" id="ARBA00023012"/>
    </source>
</evidence>
<name>A0ABT1A8N2_9PSEU</name>
<feature type="domain" description="Histidine kinase/HSP90-like ATPase" evidence="5">
    <location>
        <begin position="277"/>
        <end position="363"/>
    </location>
</feature>
<comment type="caution">
    <text evidence="7">The sequence shown here is derived from an EMBL/GenBank/DDBJ whole genome shotgun (WGS) entry which is preliminary data.</text>
</comment>
<dbReference type="InterPro" id="IPR003594">
    <property type="entry name" value="HATPase_dom"/>
</dbReference>
<dbReference type="SUPFAM" id="SSF55874">
    <property type="entry name" value="ATPase domain of HSP90 chaperone/DNA topoisomerase II/histidine kinase"/>
    <property type="match status" value="1"/>
</dbReference>
<proteinExistence type="predicted"/>
<dbReference type="Gene3D" id="1.20.5.1930">
    <property type="match status" value="1"/>
</dbReference>
<evidence type="ECO:0000313" key="7">
    <source>
        <dbReference type="EMBL" id="MCO1659401.1"/>
    </source>
</evidence>
<keyword evidence="3" id="KW-0902">Two-component regulatory system</keyword>
<feature type="transmembrane region" description="Helical" evidence="4">
    <location>
        <begin position="93"/>
        <end position="112"/>
    </location>
</feature>
<keyword evidence="4" id="KW-0812">Transmembrane</keyword>
<feature type="transmembrane region" description="Helical" evidence="4">
    <location>
        <begin position="29"/>
        <end position="47"/>
    </location>
</feature>
<dbReference type="GO" id="GO:0016301">
    <property type="term" value="F:kinase activity"/>
    <property type="evidence" value="ECO:0007669"/>
    <property type="project" value="UniProtKB-KW"/>
</dbReference>
<keyword evidence="4" id="KW-1133">Transmembrane helix</keyword>
<dbReference type="CDD" id="cd16917">
    <property type="entry name" value="HATPase_UhpB-NarQ-NarX-like"/>
    <property type="match status" value="1"/>
</dbReference>
<evidence type="ECO:0000313" key="8">
    <source>
        <dbReference type="Proteomes" id="UP001165283"/>
    </source>
</evidence>